<dbReference type="GO" id="GO:0009451">
    <property type="term" value="P:RNA modification"/>
    <property type="evidence" value="ECO:0007669"/>
    <property type="project" value="InterPro"/>
</dbReference>
<keyword evidence="5" id="KW-1185">Reference proteome</keyword>
<proteinExistence type="inferred from homology"/>
<dbReference type="EC" id="3.6.1.-" evidence="4"/>
<dbReference type="GO" id="GO:0003723">
    <property type="term" value="F:RNA binding"/>
    <property type="evidence" value="ECO:0007669"/>
    <property type="project" value="InterPro"/>
</dbReference>
<dbReference type="Pfam" id="PF12854">
    <property type="entry name" value="PPR_1"/>
    <property type="match status" value="1"/>
</dbReference>
<evidence type="ECO:0000313" key="5">
    <source>
        <dbReference type="Proteomes" id="UP000236161"/>
    </source>
</evidence>
<sequence>MPALSLSPDNYTFPFLLNSCAVAGDLASGTELHSRLLRTGFAGQVHVANALIDMYGKCSQLPLARRAFEEMNQRDIVSGNALLGAHARLGQDMLLAKKVFDEMPQRNVISWNAMVVGHVNAGDLAAARAVFNEIPQRNFVSWTVMILGYCKNGFVHSARELFDDMPQKNLVSWTAMITGYSQSGQSEEALALFREMRRAGVEADAVVMTGVISAVGQLGSAELAGWVGDYVDQQSIERNERVLTALVDMYAKCGDVERAFRLFEEIPSPDAFSYTALINGLASNGHSLDALKVFDEMLEKEIKPDPITLIGVLTACGHAGLVDEGLRFWHAMREDYGMEPRPDHYACVVDMLGRAGRLEEAYEVLRKMPPPPPPHAGALGAMLAACRTHGNVEIAERVAGELFEVEPENTGNYVLLSSIYAEKGLWAEAAGVRKKMRARAEKLPGASWI</sequence>
<reference evidence="4 5" key="1">
    <citation type="journal article" date="2017" name="Nature">
        <title>The Apostasia genome and the evolution of orchids.</title>
        <authorList>
            <person name="Zhang G.Q."/>
            <person name="Liu K.W."/>
            <person name="Li Z."/>
            <person name="Lohaus R."/>
            <person name="Hsiao Y.Y."/>
            <person name="Niu S.C."/>
            <person name="Wang J.Y."/>
            <person name="Lin Y.C."/>
            <person name="Xu Q."/>
            <person name="Chen L.J."/>
            <person name="Yoshida K."/>
            <person name="Fujiwara S."/>
            <person name="Wang Z.W."/>
            <person name="Zhang Y.Q."/>
            <person name="Mitsuda N."/>
            <person name="Wang M."/>
            <person name="Liu G.H."/>
            <person name="Pecoraro L."/>
            <person name="Huang H.X."/>
            <person name="Xiao X.J."/>
            <person name="Lin M."/>
            <person name="Wu X.Y."/>
            <person name="Wu W.L."/>
            <person name="Chen Y.Y."/>
            <person name="Chang S.B."/>
            <person name="Sakamoto S."/>
            <person name="Ohme-Takagi M."/>
            <person name="Yagi M."/>
            <person name="Zeng S.J."/>
            <person name="Shen C.Y."/>
            <person name="Yeh C.M."/>
            <person name="Luo Y.B."/>
            <person name="Tsai W.C."/>
            <person name="Van de Peer Y."/>
            <person name="Liu Z.J."/>
        </authorList>
    </citation>
    <scope>NUCLEOTIDE SEQUENCE [LARGE SCALE GENOMIC DNA]</scope>
    <source>
        <strain evidence="5">cv. Shenzhen</strain>
        <tissue evidence="4">Stem</tissue>
    </source>
</reference>
<feature type="repeat" description="PPR" evidence="3">
    <location>
        <begin position="169"/>
        <end position="203"/>
    </location>
</feature>
<dbReference type="InterPro" id="IPR046848">
    <property type="entry name" value="E_motif"/>
</dbReference>
<dbReference type="Proteomes" id="UP000236161">
    <property type="component" value="Unassembled WGS sequence"/>
</dbReference>
<gene>
    <name evidence="4" type="primary">PCMP-E37</name>
    <name evidence="4" type="ORF">AXF42_Ash006542</name>
</gene>
<evidence type="ECO:0000256" key="3">
    <source>
        <dbReference type="PROSITE-ProRule" id="PRU00708"/>
    </source>
</evidence>
<dbReference type="PANTHER" id="PTHR47926">
    <property type="entry name" value="PENTATRICOPEPTIDE REPEAT-CONTAINING PROTEIN"/>
    <property type="match status" value="1"/>
</dbReference>
<keyword evidence="4" id="KW-0378">Hydrolase</keyword>
<protein>
    <submittedName>
        <fullName evidence="4">Pentatricopeptide repeat-containing protein</fullName>
        <ecNumber evidence="4">3.6.1.-</ecNumber>
    </submittedName>
</protein>
<evidence type="ECO:0000256" key="1">
    <source>
        <dbReference type="ARBA" id="ARBA00006643"/>
    </source>
</evidence>
<dbReference type="PANTHER" id="PTHR47926:SF509">
    <property type="entry name" value="(WILD MALAYSIAN BANANA) HYPOTHETICAL PROTEIN"/>
    <property type="match status" value="1"/>
</dbReference>
<dbReference type="AlphaFoldDB" id="A0A2I0AZD0"/>
<comment type="similarity">
    <text evidence="1">Belongs to the PPR family. PCMP-H subfamily.</text>
</comment>
<dbReference type="PROSITE" id="PS51375">
    <property type="entry name" value="PPR"/>
    <property type="match status" value="4"/>
</dbReference>
<dbReference type="NCBIfam" id="TIGR00756">
    <property type="entry name" value="PPR"/>
    <property type="match status" value="5"/>
</dbReference>
<dbReference type="Gene3D" id="1.25.40.10">
    <property type="entry name" value="Tetratricopeptide repeat domain"/>
    <property type="match status" value="3"/>
</dbReference>
<dbReference type="SUPFAM" id="SSF48452">
    <property type="entry name" value="TPR-like"/>
    <property type="match status" value="1"/>
</dbReference>
<feature type="repeat" description="PPR" evidence="3">
    <location>
        <begin position="75"/>
        <end position="110"/>
    </location>
</feature>
<evidence type="ECO:0000256" key="2">
    <source>
        <dbReference type="ARBA" id="ARBA00022737"/>
    </source>
</evidence>
<dbReference type="FunFam" id="1.25.40.10:FF:000333">
    <property type="entry name" value="Pentatricopeptide repeat-containing protein"/>
    <property type="match status" value="1"/>
</dbReference>
<dbReference type="FunFam" id="1.25.40.10:FF:000090">
    <property type="entry name" value="Pentatricopeptide repeat-containing protein, chloroplastic"/>
    <property type="match status" value="1"/>
</dbReference>
<organism evidence="4 5">
    <name type="scientific">Apostasia shenzhenica</name>
    <dbReference type="NCBI Taxonomy" id="1088818"/>
    <lineage>
        <taxon>Eukaryota</taxon>
        <taxon>Viridiplantae</taxon>
        <taxon>Streptophyta</taxon>
        <taxon>Embryophyta</taxon>
        <taxon>Tracheophyta</taxon>
        <taxon>Spermatophyta</taxon>
        <taxon>Magnoliopsida</taxon>
        <taxon>Liliopsida</taxon>
        <taxon>Asparagales</taxon>
        <taxon>Orchidaceae</taxon>
        <taxon>Apostasioideae</taxon>
        <taxon>Apostasia</taxon>
    </lineage>
</organism>
<dbReference type="Pfam" id="PF01535">
    <property type="entry name" value="PPR"/>
    <property type="match status" value="3"/>
</dbReference>
<name>A0A2I0AZD0_9ASPA</name>
<accession>A0A2I0AZD0</accession>
<dbReference type="InterPro" id="IPR046960">
    <property type="entry name" value="PPR_At4g14850-like_plant"/>
</dbReference>
<dbReference type="OrthoDB" id="185373at2759"/>
<dbReference type="InterPro" id="IPR002885">
    <property type="entry name" value="PPR_rpt"/>
</dbReference>
<dbReference type="Pfam" id="PF13041">
    <property type="entry name" value="PPR_2"/>
    <property type="match status" value="2"/>
</dbReference>
<dbReference type="InterPro" id="IPR011990">
    <property type="entry name" value="TPR-like_helical_dom_sf"/>
</dbReference>
<dbReference type="Pfam" id="PF20431">
    <property type="entry name" value="E_motif"/>
    <property type="match status" value="1"/>
</dbReference>
<feature type="repeat" description="PPR" evidence="3">
    <location>
        <begin position="138"/>
        <end position="168"/>
    </location>
</feature>
<dbReference type="EMBL" id="KZ451935">
    <property type="protein sequence ID" value="PKA60907.1"/>
    <property type="molecule type" value="Genomic_DNA"/>
</dbReference>
<feature type="repeat" description="PPR" evidence="3">
    <location>
        <begin position="270"/>
        <end position="304"/>
    </location>
</feature>
<keyword evidence="2" id="KW-0677">Repeat</keyword>
<dbReference type="GO" id="GO:0016787">
    <property type="term" value="F:hydrolase activity"/>
    <property type="evidence" value="ECO:0007669"/>
    <property type="project" value="UniProtKB-KW"/>
</dbReference>
<evidence type="ECO:0000313" key="4">
    <source>
        <dbReference type="EMBL" id="PKA60907.1"/>
    </source>
</evidence>